<dbReference type="InterPro" id="IPR057279">
    <property type="entry name" value="MGAT4"/>
</dbReference>
<comment type="caution">
    <text evidence="3">The sequence shown here is derived from an EMBL/GenBank/DDBJ whole genome shotgun (WGS) entry which is preliminary data.</text>
</comment>
<dbReference type="Pfam" id="PF04666">
    <property type="entry name" value="MGAT4_cons"/>
    <property type="match status" value="2"/>
</dbReference>
<keyword evidence="1" id="KW-0812">Transmembrane</keyword>
<evidence type="ECO:0000259" key="2">
    <source>
        <dbReference type="Pfam" id="PF04666"/>
    </source>
</evidence>
<dbReference type="EMBL" id="CAXKWB010038971">
    <property type="protein sequence ID" value="CAL4152644.1"/>
    <property type="molecule type" value="Genomic_DNA"/>
</dbReference>
<feature type="domain" description="MGAT4 conserved region" evidence="2">
    <location>
        <begin position="96"/>
        <end position="357"/>
    </location>
</feature>
<dbReference type="GO" id="GO:0008375">
    <property type="term" value="F:acetylglucosaminyltransferase activity"/>
    <property type="evidence" value="ECO:0007669"/>
    <property type="project" value="TreeGrafter"/>
</dbReference>
<keyword evidence="1" id="KW-1133">Transmembrane helix</keyword>
<dbReference type="AlphaFoldDB" id="A0AAV2S0Z6"/>
<feature type="transmembrane region" description="Helical" evidence="1">
    <location>
        <begin position="7"/>
        <end position="27"/>
    </location>
</feature>
<name>A0AAV2S0Z6_MEGNR</name>
<dbReference type="InterPro" id="IPR006759">
    <property type="entry name" value="Glyco_transf_54"/>
</dbReference>
<organism evidence="3 4">
    <name type="scientific">Meganyctiphanes norvegica</name>
    <name type="common">Northern krill</name>
    <name type="synonym">Thysanopoda norvegica</name>
    <dbReference type="NCBI Taxonomy" id="48144"/>
    <lineage>
        <taxon>Eukaryota</taxon>
        <taxon>Metazoa</taxon>
        <taxon>Ecdysozoa</taxon>
        <taxon>Arthropoda</taxon>
        <taxon>Crustacea</taxon>
        <taxon>Multicrustacea</taxon>
        <taxon>Malacostraca</taxon>
        <taxon>Eumalacostraca</taxon>
        <taxon>Eucarida</taxon>
        <taxon>Euphausiacea</taxon>
        <taxon>Euphausiidae</taxon>
        <taxon>Meganyctiphanes</taxon>
    </lineage>
</organism>
<evidence type="ECO:0000313" key="4">
    <source>
        <dbReference type="Proteomes" id="UP001497623"/>
    </source>
</evidence>
<dbReference type="PANTHER" id="PTHR12062">
    <property type="entry name" value="N-ACETYLGLUCOSAMINYLTRANSFERASE VI"/>
    <property type="match status" value="1"/>
</dbReference>
<keyword evidence="1" id="KW-0472">Membrane</keyword>
<feature type="domain" description="MGAT4 conserved region" evidence="2">
    <location>
        <begin position="461"/>
        <end position="673"/>
    </location>
</feature>
<dbReference type="PANTHER" id="PTHR12062:SF9">
    <property type="entry name" value="ALPHA-1,3-MANNOSYL-GLYCOPROTEIN 4-BETA-N-ACETYLGLUCOSAMINYLTRANSFERASE A, ISOFORM A"/>
    <property type="match status" value="1"/>
</dbReference>
<reference evidence="3 4" key="1">
    <citation type="submission" date="2024-05" db="EMBL/GenBank/DDBJ databases">
        <authorList>
            <person name="Wallberg A."/>
        </authorList>
    </citation>
    <scope>NUCLEOTIDE SEQUENCE [LARGE SCALE GENOMIC DNA]</scope>
</reference>
<dbReference type="GO" id="GO:0005783">
    <property type="term" value="C:endoplasmic reticulum"/>
    <property type="evidence" value="ECO:0007669"/>
    <property type="project" value="TreeGrafter"/>
</dbReference>
<dbReference type="Proteomes" id="UP001497623">
    <property type="component" value="Unassembled WGS sequence"/>
</dbReference>
<accession>A0AAV2S0Z6</accession>
<evidence type="ECO:0000256" key="1">
    <source>
        <dbReference type="SAM" id="Phobius"/>
    </source>
</evidence>
<dbReference type="GO" id="GO:0005793">
    <property type="term" value="C:endoplasmic reticulum-Golgi intermediate compartment"/>
    <property type="evidence" value="ECO:0007669"/>
    <property type="project" value="TreeGrafter"/>
</dbReference>
<protein>
    <recommendedName>
        <fullName evidence="2">MGAT4 conserved region domain-containing protein</fullName>
    </recommendedName>
</protein>
<dbReference type="GO" id="GO:0006487">
    <property type="term" value="P:protein N-linked glycosylation"/>
    <property type="evidence" value="ECO:0007669"/>
    <property type="project" value="TreeGrafter"/>
</dbReference>
<dbReference type="GO" id="GO:0005795">
    <property type="term" value="C:Golgi stack"/>
    <property type="evidence" value="ECO:0007669"/>
    <property type="project" value="TreeGrafter"/>
</dbReference>
<proteinExistence type="predicted"/>
<keyword evidence="4" id="KW-1185">Reference proteome</keyword>
<evidence type="ECO:0000313" key="3">
    <source>
        <dbReference type="EMBL" id="CAL4152644.1"/>
    </source>
</evidence>
<sequence length="682" mass="79706">MLRRCIISVMLVVMGIFSLLLNIYPVMDVSKEKYFVQLTKEYNEEITMLNRQLIRHTHEIDDKYVSFITGKYVINKLPLEINNTLKYSDTLNAFHIPSLYDFLPHLSNSTDSLTPSFLCSKGKQSVSMVLGVPTIERSGTSYLLKTLHSLINRMTPAEKEDVIIIVFIAEWDINYVLKVFNQIKGDFKSELDSGLIEVLSPPKSFYPDLDKLRITLNNPKDRVKWRSKQNLDYAFLMMYAQPKGTFYVQLEDDITPQNGYITTMKKYALQTSRLKEWFVIDFACTGFIGKMIKSVDLSYFINYFIIFFNDKPCDWLLEDISRIMGNNGMEKYIKYDDIIFQHNGKVSSLKSKKGKITRMRRKPKRKKLAMSLGENITYIKQQLQYSQVLKTEYRKKLMLLSQTYDNKLIQNVNSTSSYYLNFLSKLGNSTLFIPTVYDFLPHILLTDSTDISFKMSSNKHIADLVLALLIDKKSNFERFTNVLKDIMKWHKEHNKKQSCTVLIFIAEWDLNYVKKTAMKIKTLYPDEIENGFMEVVSPPWTMYPYAYEADGQGKYKLSQQSKSNLDLAFLMMYAMNKGKLYLQLDEVKRENNLMLGILDNYSHGGKGDYKIEPVLDFSGNGFKAKLFRTDTLPFLIQQLIMFYKNKSSEELLKNHLETRYCRNDDKKCKNKREIISFSNQKK</sequence>
<gene>
    <name evidence="3" type="ORF">MNOR_LOCUS30997</name>
</gene>